<comment type="subcellular location">
    <subcellularLocation>
        <location evidence="1">Nucleus</location>
    </subcellularLocation>
</comment>
<evidence type="ECO:0000256" key="2">
    <source>
        <dbReference type="ARBA" id="ARBA00022723"/>
    </source>
</evidence>
<dbReference type="Pfam" id="PF02892">
    <property type="entry name" value="zf-BED"/>
    <property type="match status" value="1"/>
</dbReference>
<reference evidence="12 13" key="1">
    <citation type="submission" date="2024-01" db="EMBL/GenBank/DDBJ databases">
        <title>The genome of the rayed Mediterranean limpet Patella caerulea (Linnaeus, 1758).</title>
        <authorList>
            <person name="Anh-Thu Weber A."/>
            <person name="Halstead-Nussloch G."/>
        </authorList>
    </citation>
    <scope>NUCLEOTIDE SEQUENCE [LARGE SCALE GENOMIC DNA]</scope>
    <source>
        <strain evidence="12">AATW-2023a</strain>
        <tissue evidence="12">Whole specimen</tissue>
    </source>
</reference>
<dbReference type="SUPFAM" id="SSF57667">
    <property type="entry name" value="beta-beta-alpha zinc fingers"/>
    <property type="match status" value="1"/>
</dbReference>
<evidence type="ECO:0000313" key="13">
    <source>
        <dbReference type="Proteomes" id="UP001347796"/>
    </source>
</evidence>
<keyword evidence="13" id="KW-1185">Reference proteome</keyword>
<keyword evidence="6" id="KW-0238">DNA-binding</keyword>
<dbReference type="InterPro" id="IPR036236">
    <property type="entry name" value="Znf_C2H2_sf"/>
</dbReference>
<evidence type="ECO:0000256" key="7">
    <source>
        <dbReference type="ARBA" id="ARBA00023163"/>
    </source>
</evidence>
<keyword evidence="7" id="KW-0804">Transcription</keyword>
<dbReference type="GO" id="GO:0046983">
    <property type="term" value="F:protein dimerization activity"/>
    <property type="evidence" value="ECO:0007669"/>
    <property type="project" value="InterPro"/>
</dbReference>
<dbReference type="SUPFAM" id="SSF53098">
    <property type="entry name" value="Ribonuclease H-like"/>
    <property type="match status" value="1"/>
</dbReference>
<dbReference type="SMART" id="SM00614">
    <property type="entry name" value="ZnF_BED"/>
    <property type="match status" value="1"/>
</dbReference>
<dbReference type="EMBL" id="JAZGQO010000001">
    <property type="protein sequence ID" value="KAK6196085.1"/>
    <property type="molecule type" value="Genomic_DNA"/>
</dbReference>
<evidence type="ECO:0000313" key="12">
    <source>
        <dbReference type="EMBL" id="KAK6196085.1"/>
    </source>
</evidence>
<evidence type="ECO:0000256" key="9">
    <source>
        <dbReference type="PROSITE-ProRule" id="PRU00027"/>
    </source>
</evidence>
<evidence type="ECO:0000256" key="8">
    <source>
        <dbReference type="ARBA" id="ARBA00023242"/>
    </source>
</evidence>
<feature type="region of interest" description="Disordered" evidence="10">
    <location>
        <begin position="72"/>
        <end position="94"/>
    </location>
</feature>
<evidence type="ECO:0000256" key="4">
    <source>
        <dbReference type="ARBA" id="ARBA00022833"/>
    </source>
</evidence>
<comment type="caution">
    <text evidence="12">The sequence shown here is derived from an EMBL/GenBank/DDBJ whole genome shotgun (WGS) entry which is preliminary data.</text>
</comment>
<dbReference type="Proteomes" id="UP001347796">
    <property type="component" value="Unassembled WGS sequence"/>
</dbReference>
<dbReference type="GO" id="GO:0003677">
    <property type="term" value="F:DNA binding"/>
    <property type="evidence" value="ECO:0007669"/>
    <property type="project" value="UniProtKB-KW"/>
</dbReference>
<evidence type="ECO:0000256" key="10">
    <source>
        <dbReference type="SAM" id="MobiDB-lite"/>
    </source>
</evidence>
<evidence type="ECO:0000256" key="1">
    <source>
        <dbReference type="ARBA" id="ARBA00004123"/>
    </source>
</evidence>
<dbReference type="PANTHER" id="PTHR46481:SF10">
    <property type="entry name" value="ZINC FINGER BED DOMAIN-CONTAINING PROTEIN 39"/>
    <property type="match status" value="1"/>
</dbReference>
<dbReference type="GO" id="GO:0005634">
    <property type="term" value="C:nucleus"/>
    <property type="evidence" value="ECO:0007669"/>
    <property type="project" value="UniProtKB-SubCell"/>
</dbReference>
<evidence type="ECO:0000256" key="3">
    <source>
        <dbReference type="ARBA" id="ARBA00022771"/>
    </source>
</evidence>
<dbReference type="InterPro" id="IPR008906">
    <property type="entry name" value="HATC_C_dom"/>
</dbReference>
<evidence type="ECO:0000256" key="6">
    <source>
        <dbReference type="ARBA" id="ARBA00023125"/>
    </source>
</evidence>
<organism evidence="12 13">
    <name type="scientific">Patella caerulea</name>
    <name type="common">Rayed Mediterranean limpet</name>
    <dbReference type="NCBI Taxonomy" id="87958"/>
    <lineage>
        <taxon>Eukaryota</taxon>
        <taxon>Metazoa</taxon>
        <taxon>Spiralia</taxon>
        <taxon>Lophotrochozoa</taxon>
        <taxon>Mollusca</taxon>
        <taxon>Gastropoda</taxon>
        <taxon>Patellogastropoda</taxon>
        <taxon>Patelloidea</taxon>
        <taxon>Patellidae</taxon>
        <taxon>Patella</taxon>
    </lineage>
</organism>
<dbReference type="GO" id="GO:0008270">
    <property type="term" value="F:zinc ion binding"/>
    <property type="evidence" value="ECO:0007669"/>
    <property type="project" value="UniProtKB-KW"/>
</dbReference>
<evidence type="ECO:0000256" key="5">
    <source>
        <dbReference type="ARBA" id="ARBA00023015"/>
    </source>
</evidence>
<gene>
    <name evidence="12" type="ORF">SNE40_001379</name>
</gene>
<protein>
    <recommendedName>
        <fullName evidence="11">BED-type domain-containing protein</fullName>
    </recommendedName>
</protein>
<dbReference type="InterPro" id="IPR003656">
    <property type="entry name" value="Znf_BED"/>
</dbReference>
<keyword evidence="8" id="KW-0539">Nucleus</keyword>
<dbReference type="SUPFAM" id="SSF140996">
    <property type="entry name" value="Hermes dimerisation domain"/>
    <property type="match status" value="1"/>
</dbReference>
<dbReference type="Pfam" id="PF05699">
    <property type="entry name" value="Dimer_Tnp_hAT"/>
    <property type="match status" value="1"/>
</dbReference>
<dbReference type="InterPro" id="IPR012337">
    <property type="entry name" value="RNaseH-like_sf"/>
</dbReference>
<keyword evidence="5" id="KW-0805">Transcription regulation</keyword>
<name>A0AAN8KFU1_PATCE</name>
<keyword evidence="4" id="KW-0862">Zinc</keyword>
<feature type="domain" description="BED-type" evidence="11">
    <location>
        <begin position="2"/>
        <end position="60"/>
    </location>
</feature>
<dbReference type="GO" id="GO:0009791">
    <property type="term" value="P:post-embryonic development"/>
    <property type="evidence" value="ECO:0007669"/>
    <property type="project" value="UniProtKB-ARBA"/>
</dbReference>
<dbReference type="AlphaFoldDB" id="A0AAN8KFU1"/>
<dbReference type="PANTHER" id="PTHR46481">
    <property type="entry name" value="ZINC FINGER BED DOMAIN-CONTAINING PROTEIN 4"/>
    <property type="match status" value="1"/>
</dbReference>
<dbReference type="PROSITE" id="PS50808">
    <property type="entry name" value="ZF_BED"/>
    <property type="match status" value="1"/>
</dbReference>
<sequence length="619" mass="70117">MPRSSKIWNYFTVSDSVQSKAKCQICFASISRGGTSVKNYTTSNLMSHLRSNHGIEFAEFLAAQKEVETSKRKAIEEDNISSTSNSKQAKKPHQIRISEMVDGKVTPWSKADARTQRANSKLLEMIAIDLQPLSVVEDVGFRRYSATLEPRYKIPSKQEISRQMIPALYDKLKSQIKDELVDVTFIGVTTDIWSTRAGPNSLMSITAHWVDKDFSRKHATLNATSVEGINTEEAISEHISRMLNIWSITMDQVVTIIRGNVGHTVTGHDLTGINHQDCFIHTLQSVINDGILFQRTILDTLAIFRNVAGHFKHSTLACYRLRELQVKHGLPDQIIIQDAQARWNSSFYMVKRMLEQKAAIVDYANIGGIPQVTENHWNIADTLITTLQKFEELTRHASEEGSSTSMVIPSVYMLQRSLAKHADDRYIHDLAGGLLKSLNNRYEDVEKNKLLVISTYLDPRYKALFFKAGDTEKTAVQWLMEEGDVEKTDLSRGLQESPITSTPTKSAIDDEFDQFVKEQGAPQISHTGININNELTLYSTEPILGRSEEPLAFWKINRHRYPILAKLAAKYLCVPPSSVPSERLFSEAGDLYDEKRNRLDPNMAEMLLTIRGNYERLNF</sequence>
<keyword evidence="3 9" id="KW-0863">Zinc-finger</keyword>
<accession>A0AAN8KFU1</accession>
<keyword evidence="2" id="KW-0479">Metal-binding</keyword>
<proteinExistence type="predicted"/>
<evidence type="ECO:0000259" key="11">
    <source>
        <dbReference type="PROSITE" id="PS50808"/>
    </source>
</evidence>
<dbReference type="InterPro" id="IPR052035">
    <property type="entry name" value="ZnF_BED_domain_contain"/>
</dbReference>